<sequence>MLKEENEQEEEVFGQVGELLGTLIKTFKASFLPLFQELSSYITPMWGKDKTIEERRIAICIFDDIAEHCRDAALKYYDTYLPFLLEACNDESPDVRQAVILGVGLCVEFGRSVFKPLIQEALFRLNVVFRHPNALHSDNMMAYDNAVSALGKICQFHQDSIDVAQLKLKDIQQGTLEVTQYYNNLKVLWEELDMYSEVDWGEDLEHTKTPLPTIGEAFAEVRREETHRRVMMGDIKEPKPVTNYGHNPTESSALVSRGPQSQKNRAGNDSKLSRSRIDFGVATKENKALLSLGSSSTVTHVPTEAVQDVRLTKSQLKTLQKLLGAPISHGSLVVHGIAFNITSESSYHPSWILDSGASDHMTCNLSLFHTYAPCHNQSRIRIVDGSYSSIARIGVVRLTKDFLLEKVLYVPSLSYILLSEHKSGRMISTAKVDDGLYMWDDYKDKNKKGVFALSASNEDTVMMWHRSDLWGPSRVKNIIGARWFITFIDDYTRGKTLSEDETLHTLLIITPEPILNTTVTQNSKDDPVLITPDLSVPLERNELPSDEIPIGSKLQQPNPSEKPQLQPPEIIIYSREHFPPKNDIAAVPNSSNSEDYPVPDQSLGSSNMNLPIAVRKGTITCTQHPISQFVSYGNLSKAYKTFVTNIDSVETPINVKEALKSTEWRNVVFEEMNALKNNGTWEVTNLPEGKKTVGWDDSSELMKLKHFLSINFELKDFGNLKYFLGLEVARTRTSISISQRKYVLDLLAETGMLRCKPAETPMEFNSKLGNDDDEETVYRMLRYLKRTRGKGLHFKKNTSRDKELYTDADWARSSVVARSSAETEYRAISWYNQDDVSIAHNSVHHDRTKQVEIDRHFIKEKFANEKSMVNAIAKVNGSMIDGRKVSSVEALYEIWSSKKDELSFWFDWVAPLLDENGIPMAYCLVDLFGAPLLCCQESFLQRVASPFDVPKMITFGAYGRSFKVRIRIGSVFQKQCYLREKEQYGFLEDHFTKESWEENLDNGRHAVLAEGEENSNEESQNRVIAWLEDGRITACNEQAQSEEASEPRSHVSKIVPAGLVIKLAYGEFRNEVGDMAQIPLAVEGDGFGIMEEIDLLPKSGGADGLRESSGSPLMENYNTLRRNEEDGKVKKRLFERVYRNSGENRQMQGKVEPFIYVNFFMCILEYHGFGKEREGKDSDELDFKEETSYSVSVGDEIGVIESGFIEEAWWEKVESAGFVPFRRGSGGLN</sequence>
<dbReference type="GO" id="GO:0005634">
    <property type="term" value="C:nucleus"/>
    <property type="evidence" value="ECO:0007669"/>
    <property type="project" value="UniProtKB-SubCell"/>
</dbReference>
<accession>A0A6A2WQK5</accession>
<reference evidence="9" key="1">
    <citation type="submission" date="2019-09" db="EMBL/GenBank/DDBJ databases">
        <title>Draft genome information of white flower Hibiscus syriacus.</title>
        <authorList>
            <person name="Kim Y.-M."/>
        </authorList>
    </citation>
    <scope>NUCLEOTIDE SEQUENCE [LARGE SCALE GENOMIC DNA]</scope>
    <source>
        <strain evidence="9">YM2019G1</strain>
    </source>
</reference>
<dbReference type="Proteomes" id="UP000436088">
    <property type="component" value="Unassembled WGS sequence"/>
</dbReference>
<evidence type="ECO:0000259" key="7">
    <source>
        <dbReference type="Pfam" id="PF07727"/>
    </source>
</evidence>
<keyword evidence="3" id="KW-0963">Cytoplasm</keyword>
<evidence type="ECO:0000256" key="1">
    <source>
        <dbReference type="ARBA" id="ARBA00004496"/>
    </source>
</evidence>
<feature type="region of interest" description="Disordered" evidence="6">
    <location>
        <begin position="236"/>
        <end position="272"/>
    </location>
</feature>
<keyword evidence="5" id="KW-0653">Protein transport</keyword>
<evidence type="ECO:0000313" key="10">
    <source>
        <dbReference type="Proteomes" id="UP000436088"/>
    </source>
</evidence>
<dbReference type="Pfam" id="PF07727">
    <property type="entry name" value="RVT_2"/>
    <property type="match status" value="1"/>
</dbReference>
<dbReference type="Pfam" id="PF22936">
    <property type="entry name" value="Pol_BBD"/>
    <property type="match status" value="1"/>
</dbReference>
<dbReference type="PANTHER" id="PTHR10527">
    <property type="entry name" value="IMPORTIN BETA"/>
    <property type="match status" value="1"/>
</dbReference>
<feature type="region of interest" description="Disordered" evidence="6">
    <location>
        <begin position="545"/>
        <end position="565"/>
    </location>
</feature>
<gene>
    <name evidence="9" type="ORF">F3Y22_tig00113096pilonHSYRG00070</name>
</gene>
<evidence type="ECO:0000256" key="3">
    <source>
        <dbReference type="ARBA" id="ARBA00022490"/>
    </source>
</evidence>
<dbReference type="SUPFAM" id="SSF48371">
    <property type="entry name" value="ARM repeat"/>
    <property type="match status" value="1"/>
</dbReference>
<keyword evidence="10" id="KW-1185">Reference proteome</keyword>
<evidence type="ECO:0000313" key="9">
    <source>
        <dbReference type="EMBL" id="KAE8663133.1"/>
    </source>
</evidence>
<dbReference type="AlphaFoldDB" id="A0A6A2WQK5"/>
<dbReference type="InterPro" id="IPR011989">
    <property type="entry name" value="ARM-like"/>
</dbReference>
<dbReference type="Pfam" id="PF02985">
    <property type="entry name" value="HEAT"/>
    <property type="match status" value="1"/>
</dbReference>
<feature type="compositionally biased region" description="Polar residues" evidence="6">
    <location>
        <begin position="244"/>
        <end position="265"/>
    </location>
</feature>
<dbReference type="GO" id="GO:0006606">
    <property type="term" value="P:protein import into nucleus"/>
    <property type="evidence" value="ECO:0007669"/>
    <property type="project" value="InterPro"/>
</dbReference>
<comment type="caution">
    <text evidence="9">The sequence shown here is derived from an EMBL/GenBank/DDBJ whole genome shotgun (WGS) entry which is preliminary data.</text>
</comment>
<protein>
    <submittedName>
        <fullName evidence="9">Ethylene-responsive transcription factor 5-like</fullName>
    </submittedName>
</protein>
<evidence type="ECO:0000256" key="2">
    <source>
        <dbReference type="ARBA" id="ARBA00022448"/>
    </source>
</evidence>
<dbReference type="InterPro" id="IPR000357">
    <property type="entry name" value="HEAT"/>
</dbReference>
<dbReference type="EMBL" id="VEPZ02001689">
    <property type="protein sequence ID" value="KAE8663133.1"/>
    <property type="molecule type" value="Genomic_DNA"/>
</dbReference>
<name>A0A6A2WQK5_HIBSY</name>
<organism evidence="9 10">
    <name type="scientific">Hibiscus syriacus</name>
    <name type="common">Rose of Sharon</name>
    <dbReference type="NCBI Taxonomy" id="106335"/>
    <lineage>
        <taxon>Eukaryota</taxon>
        <taxon>Viridiplantae</taxon>
        <taxon>Streptophyta</taxon>
        <taxon>Embryophyta</taxon>
        <taxon>Tracheophyta</taxon>
        <taxon>Spermatophyta</taxon>
        <taxon>Magnoliopsida</taxon>
        <taxon>eudicotyledons</taxon>
        <taxon>Gunneridae</taxon>
        <taxon>Pentapetalae</taxon>
        <taxon>rosids</taxon>
        <taxon>malvids</taxon>
        <taxon>Malvales</taxon>
        <taxon>Malvaceae</taxon>
        <taxon>Malvoideae</taxon>
        <taxon>Hibiscus</taxon>
    </lineage>
</organism>
<dbReference type="InterPro" id="IPR013103">
    <property type="entry name" value="RVT_2"/>
</dbReference>
<keyword evidence="4" id="KW-0677">Repeat</keyword>
<dbReference type="InterPro" id="IPR016024">
    <property type="entry name" value="ARM-type_fold"/>
</dbReference>
<feature type="domain" description="Reverse transcriptase Ty1/copia-type" evidence="7">
    <location>
        <begin position="696"/>
        <end position="763"/>
    </location>
</feature>
<feature type="domain" description="Retrovirus-related Pol polyprotein from transposon TNT 1-94-like beta-barrel" evidence="8">
    <location>
        <begin position="351"/>
        <end position="420"/>
    </location>
</feature>
<dbReference type="GO" id="GO:0005737">
    <property type="term" value="C:cytoplasm"/>
    <property type="evidence" value="ECO:0007669"/>
    <property type="project" value="UniProtKB-SubCell"/>
</dbReference>
<proteinExistence type="predicted"/>
<dbReference type="InterPro" id="IPR040122">
    <property type="entry name" value="Importin_beta"/>
</dbReference>
<dbReference type="InterPro" id="IPR054722">
    <property type="entry name" value="PolX-like_BBD"/>
</dbReference>
<evidence type="ECO:0000256" key="5">
    <source>
        <dbReference type="ARBA" id="ARBA00022927"/>
    </source>
</evidence>
<evidence type="ECO:0000256" key="4">
    <source>
        <dbReference type="ARBA" id="ARBA00022737"/>
    </source>
</evidence>
<dbReference type="Gene3D" id="1.25.10.10">
    <property type="entry name" value="Leucine-rich Repeat Variant"/>
    <property type="match status" value="1"/>
</dbReference>
<evidence type="ECO:0000259" key="8">
    <source>
        <dbReference type="Pfam" id="PF22936"/>
    </source>
</evidence>
<comment type="subcellular location">
    <subcellularLocation>
        <location evidence="1">Cytoplasm</location>
    </subcellularLocation>
</comment>
<feature type="compositionally biased region" description="Polar residues" evidence="6">
    <location>
        <begin position="553"/>
        <end position="563"/>
    </location>
</feature>
<evidence type="ECO:0000256" key="6">
    <source>
        <dbReference type="SAM" id="MobiDB-lite"/>
    </source>
</evidence>
<keyword evidence="2" id="KW-0813">Transport</keyword>